<dbReference type="InterPro" id="IPR033640">
    <property type="entry name" value="FAR_C"/>
</dbReference>
<dbReference type="AlphaFoldDB" id="A0A921ZMF8"/>
<evidence type="ECO:0000256" key="7">
    <source>
        <dbReference type="ARBA" id="ARBA00023098"/>
    </source>
</evidence>
<dbReference type="OrthoDB" id="429813at2759"/>
<dbReference type="GO" id="GO:0035336">
    <property type="term" value="P:long-chain fatty-acyl-CoA metabolic process"/>
    <property type="evidence" value="ECO:0007669"/>
    <property type="project" value="TreeGrafter"/>
</dbReference>
<dbReference type="SUPFAM" id="SSF51735">
    <property type="entry name" value="NAD(P)-binding Rossmann-fold domains"/>
    <property type="match status" value="1"/>
</dbReference>
<dbReference type="CDD" id="cd09071">
    <property type="entry name" value="FAR_C"/>
    <property type="match status" value="1"/>
</dbReference>
<gene>
    <name evidence="13" type="ORF">O3G_MSEX011917</name>
</gene>
<dbReference type="PANTHER" id="PTHR11011">
    <property type="entry name" value="MALE STERILITY PROTEIN 2-RELATED"/>
    <property type="match status" value="1"/>
</dbReference>
<evidence type="ECO:0000256" key="4">
    <source>
        <dbReference type="ARBA" id="ARBA00022692"/>
    </source>
</evidence>
<evidence type="ECO:0000256" key="5">
    <source>
        <dbReference type="ARBA" id="ARBA00022857"/>
    </source>
</evidence>
<dbReference type="GO" id="GO:0102965">
    <property type="term" value="F:alcohol-forming long-chain fatty acyl-CoA reductase activity"/>
    <property type="evidence" value="ECO:0007669"/>
    <property type="project" value="UniProtKB-EC"/>
</dbReference>
<evidence type="ECO:0000313" key="14">
    <source>
        <dbReference type="Proteomes" id="UP000791440"/>
    </source>
</evidence>
<reference evidence="13" key="1">
    <citation type="journal article" date="2016" name="Insect Biochem. Mol. Biol.">
        <title>Multifaceted biological insights from a draft genome sequence of the tobacco hornworm moth, Manduca sexta.</title>
        <authorList>
            <person name="Kanost M.R."/>
            <person name="Arrese E.L."/>
            <person name="Cao X."/>
            <person name="Chen Y.R."/>
            <person name="Chellapilla S."/>
            <person name="Goldsmith M.R."/>
            <person name="Grosse-Wilde E."/>
            <person name="Heckel D.G."/>
            <person name="Herndon N."/>
            <person name="Jiang H."/>
            <person name="Papanicolaou A."/>
            <person name="Qu J."/>
            <person name="Soulages J.L."/>
            <person name="Vogel H."/>
            <person name="Walters J."/>
            <person name="Waterhouse R.M."/>
            <person name="Ahn S.J."/>
            <person name="Almeida F.C."/>
            <person name="An C."/>
            <person name="Aqrawi P."/>
            <person name="Bretschneider A."/>
            <person name="Bryant W.B."/>
            <person name="Bucks S."/>
            <person name="Chao H."/>
            <person name="Chevignon G."/>
            <person name="Christen J.M."/>
            <person name="Clarke D.F."/>
            <person name="Dittmer N.T."/>
            <person name="Ferguson L.C.F."/>
            <person name="Garavelou S."/>
            <person name="Gordon K.H.J."/>
            <person name="Gunaratna R.T."/>
            <person name="Han Y."/>
            <person name="Hauser F."/>
            <person name="He Y."/>
            <person name="Heidel-Fischer H."/>
            <person name="Hirsh A."/>
            <person name="Hu Y."/>
            <person name="Jiang H."/>
            <person name="Kalra D."/>
            <person name="Klinner C."/>
            <person name="Konig C."/>
            <person name="Kovar C."/>
            <person name="Kroll A.R."/>
            <person name="Kuwar S.S."/>
            <person name="Lee S.L."/>
            <person name="Lehman R."/>
            <person name="Li K."/>
            <person name="Li Z."/>
            <person name="Liang H."/>
            <person name="Lovelace S."/>
            <person name="Lu Z."/>
            <person name="Mansfield J.H."/>
            <person name="McCulloch K.J."/>
            <person name="Mathew T."/>
            <person name="Morton B."/>
            <person name="Muzny D.M."/>
            <person name="Neunemann D."/>
            <person name="Ongeri F."/>
            <person name="Pauchet Y."/>
            <person name="Pu L.L."/>
            <person name="Pyrousis I."/>
            <person name="Rao X.J."/>
            <person name="Redding A."/>
            <person name="Roesel C."/>
            <person name="Sanchez-Gracia A."/>
            <person name="Schaack S."/>
            <person name="Shukla A."/>
            <person name="Tetreau G."/>
            <person name="Wang Y."/>
            <person name="Xiong G.H."/>
            <person name="Traut W."/>
            <person name="Walsh T.K."/>
            <person name="Worley K.C."/>
            <person name="Wu D."/>
            <person name="Wu W."/>
            <person name="Wu Y.Q."/>
            <person name="Zhang X."/>
            <person name="Zou Z."/>
            <person name="Zucker H."/>
            <person name="Briscoe A.D."/>
            <person name="Burmester T."/>
            <person name="Clem R.J."/>
            <person name="Feyereisen R."/>
            <person name="Grimmelikhuijzen C.J.P."/>
            <person name="Hamodrakas S.J."/>
            <person name="Hansson B.S."/>
            <person name="Huguet E."/>
            <person name="Jermiin L.S."/>
            <person name="Lan Q."/>
            <person name="Lehman H.K."/>
            <person name="Lorenzen M."/>
            <person name="Merzendorfer H."/>
            <person name="Michalopoulos I."/>
            <person name="Morton D.B."/>
            <person name="Muthukrishnan S."/>
            <person name="Oakeshott J.G."/>
            <person name="Palmer W."/>
            <person name="Park Y."/>
            <person name="Passarelli A.L."/>
            <person name="Rozas J."/>
            <person name="Schwartz L.M."/>
            <person name="Smith W."/>
            <person name="Southgate A."/>
            <person name="Vilcinskas A."/>
            <person name="Vogt R."/>
            <person name="Wang P."/>
            <person name="Werren J."/>
            <person name="Yu X.Q."/>
            <person name="Zhou J.J."/>
            <person name="Brown S.J."/>
            <person name="Scherer S.E."/>
            <person name="Richards S."/>
            <person name="Blissard G.W."/>
        </authorList>
    </citation>
    <scope>NUCLEOTIDE SEQUENCE</scope>
</reference>
<dbReference type="CDD" id="cd05236">
    <property type="entry name" value="FAR-N_SDR_e"/>
    <property type="match status" value="1"/>
</dbReference>
<dbReference type="InterPro" id="IPR026055">
    <property type="entry name" value="FAR"/>
</dbReference>
<evidence type="ECO:0000256" key="3">
    <source>
        <dbReference type="ARBA" id="ARBA00022516"/>
    </source>
</evidence>
<protein>
    <recommendedName>
        <fullName evidence="10">Fatty acyl-CoA reductase</fullName>
        <ecNumber evidence="10">1.2.1.84</ecNumber>
    </recommendedName>
</protein>
<dbReference type="Pfam" id="PF07993">
    <property type="entry name" value="NAD_binding_4"/>
    <property type="match status" value="1"/>
</dbReference>
<sequence>MDVVARSLKEAECRLKDIDDAISKGDSEIQKFYQDSVIFITGASGFMGKLLVEKLLRACNIKKIYILIRGKKGKTIRERLDDIKRDQVFDHLRETQPNFGHKIEGVEGDVAEIRLGISDHDLKTLKKEVDIIFHLAATTKFNMPLPAATLINIRGTREILHLAKQCSKLRVFVYVSTAYCCATTDKIGVQLEEEFHPCSIPPATLIDIVEKVDTARVEAIVPGLMESWPNTYTFTKAITEQLVRSMADEIPICVIRPPIVIGTYNEPAPGWVDMSCANGPSGIIIGHGLGILRVMYTREDKLLCLVPGDYANNCILAAAWDCVERRKSGDEDVKIFSVSSTKSGVQLRTLTKNLKQNDLKKYSPRQSIWYCQTYITDNKLLYHIFSWFMNYLPAMIVDLIINVFQIPKPKGITSFVTLYKKVDKLALAFRYFTCNGWRFNDKNIVELHQKMSPMDQKIFNVDTSTINWDHMIFIWFLGVKKFILKESKLIDDYAIRKQKVFKVANYAVFFIYLYVFYYIFYSLYSYFK</sequence>
<dbReference type="Proteomes" id="UP000791440">
    <property type="component" value="Unassembled WGS sequence"/>
</dbReference>
<keyword evidence="7 10" id="KW-0443">Lipid metabolism</keyword>
<comment type="caution">
    <text evidence="13">The sequence shown here is derived from an EMBL/GenBank/DDBJ whole genome shotgun (WGS) entry which is preliminary data.</text>
</comment>
<evidence type="ECO:0000313" key="13">
    <source>
        <dbReference type="EMBL" id="KAG6460345.1"/>
    </source>
</evidence>
<evidence type="ECO:0000256" key="10">
    <source>
        <dbReference type="RuleBase" id="RU363097"/>
    </source>
</evidence>
<evidence type="ECO:0000259" key="11">
    <source>
        <dbReference type="Pfam" id="PF03015"/>
    </source>
</evidence>
<organism evidence="13 14">
    <name type="scientific">Manduca sexta</name>
    <name type="common">Tobacco hawkmoth</name>
    <name type="synonym">Tobacco hornworm</name>
    <dbReference type="NCBI Taxonomy" id="7130"/>
    <lineage>
        <taxon>Eukaryota</taxon>
        <taxon>Metazoa</taxon>
        <taxon>Ecdysozoa</taxon>
        <taxon>Arthropoda</taxon>
        <taxon>Hexapoda</taxon>
        <taxon>Insecta</taxon>
        <taxon>Pterygota</taxon>
        <taxon>Neoptera</taxon>
        <taxon>Endopterygota</taxon>
        <taxon>Lepidoptera</taxon>
        <taxon>Glossata</taxon>
        <taxon>Ditrysia</taxon>
        <taxon>Bombycoidea</taxon>
        <taxon>Sphingidae</taxon>
        <taxon>Sphinginae</taxon>
        <taxon>Sphingini</taxon>
        <taxon>Manduca</taxon>
    </lineage>
</organism>
<comment type="subcellular location">
    <subcellularLocation>
        <location evidence="1">Membrane</location>
        <topology evidence="1">Multi-pass membrane protein</topology>
    </subcellularLocation>
</comment>
<evidence type="ECO:0000256" key="8">
    <source>
        <dbReference type="ARBA" id="ARBA00023136"/>
    </source>
</evidence>
<feature type="transmembrane region" description="Helical" evidence="10">
    <location>
        <begin position="380"/>
        <end position="401"/>
    </location>
</feature>
<evidence type="ECO:0000259" key="12">
    <source>
        <dbReference type="Pfam" id="PF07993"/>
    </source>
</evidence>
<dbReference type="GO" id="GO:0080019">
    <property type="term" value="F:alcohol-forming very long-chain fatty acyl-CoA reductase activity"/>
    <property type="evidence" value="ECO:0007669"/>
    <property type="project" value="InterPro"/>
</dbReference>
<accession>A0A921ZMF8</accession>
<name>A0A921ZMF8_MANSE</name>
<evidence type="ECO:0000256" key="2">
    <source>
        <dbReference type="ARBA" id="ARBA00005928"/>
    </source>
</evidence>
<dbReference type="FunFam" id="3.40.50.720:FF:000143">
    <property type="entry name" value="Fatty acyl-CoA reductase"/>
    <property type="match status" value="1"/>
</dbReference>
<keyword evidence="14" id="KW-1185">Reference proteome</keyword>
<dbReference type="Gene3D" id="3.40.50.720">
    <property type="entry name" value="NAD(P)-binding Rossmann-like Domain"/>
    <property type="match status" value="1"/>
</dbReference>
<keyword evidence="6 10" id="KW-1133">Transmembrane helix</keyword>
<keyword evidence="10" id="KW-0560">Oxidoreductase</keyword>
<dbReference type="PANTHER" id="PTHR11011:SF116">
    <property type="entry name" value="FATTY ACYL-COA REDUCTASE CG5065-RELATED"/>
    <property type="match status" value="1"/>
</dbReference>
<keyword evidence="8 10" id="KW-0472">Membrane</keyword>
<dbReference type="GO" id="GO:0016020">
    <property type="term" value="C:membrane"/>
    <property type="evidence" value="ECO:0007669"/>
    <property type="project" value="UniProtKB-SubCell"/>
</dbReference>
<evidence type="ECO:0000256" key="9">
    <source>
        <dbReference type="ARBA" id="ARBA00052530"/>
    </source>
</evidence>
<keyword evidence="3 10" id="KW-0444">Lipid biosynthesis</keyword>
<dbReference type="EMBL" id="JH668666">
    <property type="protein sequence ID" value="KAG6460345.1"/>
    <property type="molecule type" value="Genomic_DNA"/>
</dbReference>
<comment type="function">
    <text evidence="10">Catalyzes the reduction of fatty acyl-CoA to fatty alcohols.</text>
</comment>
<dbReference type="InterPro" id="IPR036291">
    <property type="entry name" value="NAD(P)-bd_dom_sf"/>
</dbReference>
<dbReference type="GO" id="GO:0005777">
    <property type="term" value="C:peroxisome"/>
    <property type="evidence" value="ECO:0007669"/>
    <property type="project" value="TreeGrafter"/>
</dbReference>
<dbReference type="InterPro" id="IPR013120">
    <property type="entry name" value="FAR_NAD-bd"/>
</dbReference>
<evidence type="ECO:0000256" key="1">
    <source>
        <dbReference type="ARBA" id="ARBA00004141"/>
    </source>
</evidence>
<comment type="catalytic activity">
    <reaction evidence="9 10">
        <text>a long-chain fatty acyl-CoA + 2 NADPH + 2 H(+) = a long-chain primary fatty alcohol + 2 NADP(+) + CoA</text>
        <dbReference type="Rhea" id="RHEA:52716"/>
        <dbReference type="ChEBI" id="CHEBI:15378"/>
        <dbReference type="ChEBI" id="CHEBI:57287"/>
        <dbReference type="ChEBI" id="CHEBI:57783"/>
        <dbReference type="ChEBI" id="CHEBI:58349"/>
        <dbReference type="ChEBI" id="CHEBI:77396"/>
        <dbReference type="ChEBI" id="CHEBI:83139"/>
        <dbReference type="EC" id="1.2.1.84"/>
    </reaction>
</comment>
<feature type="domain" description="Thioester reductase (TE)" evidence="12">
    <location>
        <begin position="40"/>
        <end position="314"/>
    </location>
</feature>
<evidence type="ECO:0000256" key="6">
    <source>
        <dbReference type="ARBA" id="ARBA00022989"/>
    </source>
</evidence>
<proteinExistence type="inferred from homology"/>
<keyword evidence="5 10" id="KW-0521">NADP</keyword>
<dbReference type="EC" id="1.2.1.84" evidence="10"/>
<comment type="similarity">
    <text evidence="2 10">Belongs to the fatty acyl-CoA reductase family.</text>
</comment>
<keyword evidence="4 10" id="KW-0812">Transmembrane</keyword>
<feature type="transmembrane region" description="Helical" evidence="10">
    <location>
        <begin position="503"/>
        <end position="524"/>
    </location>
</feature>
<dbReference type="Pfam" id="PF03015">
    <property type="entry name" value="Sterile"/>
    <property type="match status" value="1"/>
</dbReference>
<reference evidence="13" key="2">
    <citation type="submission" date="2020-12" db="EMBL/GenBank/DDBJ databases">
        <authorList>
            <person name="Kanost M."/>
        </authorList>
    </citation>
    <scope>NUCLEOTIDE SEQUENCE</scope>
</reference>
<feature type="domain" description="Fatty acyl-CoA reductase C-terminal" evidence="11">
    <location>
        <begin position="390"/>
        <end position="486"/>
    </location>
</feature>